<evidence type="ECO:0000313" key="2">
    <source>
        <dbReference type="EMBL" id="KAE8674415.1"/>
    </source>
</evidence>
<dbReference type="GO" id="GO:0004523">
    <property type="term" value="F:RNA-DNA hybrid ribonuclease activity"/>
    <property type="evidence" value="ECO:0007669"/>
    <property type="project" value="InterPro"/>
</dbReference>
<gene>
    <name evidence="2" type="ORF">F3Y22_tig00111758pilonHSYRG00376</name>
</gene>
<evidence type="ECO:0000259" key="1">
    <source>
        <dbReference type="Pfam" id="PF13456"/>
    </source>
</evidence>
<dbReference type="Proteomes" id="UP000436088">
    <property type="component" value="Unassembled WGS sequence"/>
</dbReference>
<comment type="caution">
    <text evidence="2">The sequence shown here is derived from an EMBL/GenBank/DDBJ whole genome shotgun (WGS) entry which is preliminary data.</text>
</comment>
<keyword evidence="3" id="KW-1185">Reference proteome</keyword>
<organism evidence="2 3">
    <name type="scientific">Hibiscus syriacus</name>
    <name type="common">Rose of Sharon</name>
    <dbReference type="NCBI Taxonomy" id="106335"/>
    <lineage>
        <taxon>Eukaryota</taxon>
        <taxon>Viridiplantae</taxon>
        <taxon>Streptophyta</taxon>
        <taxon>Embryophyta</taxon>
        <taxon>Tracheophyta</taxon>
        <taxon>Spermatophyta</taxon>
        <taxon>Magnoliopsida</taxon>
        <taxon>eudicotyledons</taxon>
        <taxon>Gunneridae</taxon>
        <taxon>Pentapetalae</taxon>
        <taxon>rosids</taxon>
        <taxon>malvids</taxon>
        <taxon>Malvales</taxon>
        <taxon>Malvaceae</taxon>
        <taxon>Malvoideae</taxon>
        <taxon>Hibiscus</taxon>
    </lineage>
</organism>
<dbReference type="Pfam" id="PF13456">
    <property type="entry name" value="RVT_3"/>
    <property type="match status" value="1"/>
</dbReference>
<sequence length="169" mass="19240">MIFASWESIGPWLESLLTILTRDEFRFILVLLYHIWNRHDTFMHENLILSVWHVVPSSRPLLRAFDNASGLTGLDRLASEKMLSAIDMLARDYNGLVVSCQASPYYGPCDISVAETETLRYGIKMTLDLQAPLVTIDSDTLNVVRQLTLTQLDMSIVGFHLTEARNLLR</sequence>
<accession>A0A6A2Y214</accession>
<protein>
    <recommendedName>
        <fullName evidence="1">RNase H type-1 domain-containing protein</fullName>
    </recommendedName>
</protein>
<dbReference type="AlphaFoldDB" id="A0A6A2Y214"/>
<feature type="domain" description="RNase H type-1" evidence="1">
    <location>
        <begin position="81"/>
        <end position="155"/>
    </location>
</feature>
<proteinExistence type="predicted"/>
<dbReference type="InterPro" id="IPR002156">
    <property type="entry name" value="RNaseH_domain"/>
</dbReference>
<reference evidence="2" key="1">
    <citation type="submission" date="2019-09" db="EMBL/GenBank/DDBJ databases">
        <title>Draft genome information of white flower Hibiscus syriacus.</title>
        <authorList>
            <person name="Kim Y.-M."/>
        </authorList>
    </citation>
    <scope>NUCLEOTIDE SEQUENCE [LARGE SCALE GENOMIC DNA]</scope>
    <source>
        <strain evidence="2">YM2019G1</strain>
    </source>
</reference>
<dbReference type="GO" id="GO:0003676">
    <property type="term" value="F:nucleic acid binding"/>
    <property type="evidence" value="ECO:0007669"/>
    <property type="project" value="InterPro"/>
</dbReference>
<evidence type="ECO:0000313" key="3">
    <source>
        <dbReference type="Proteomes" id="UP000436088"/>
    </source>
</evidence>
<dbReference type="EMBL" id="VEPZ02001419">
    <property type="protein sequence ID" value="KAE8674415.1"/>
    <property type="molecule type" value="Genomic_DNA"/>
</dbReference>
<name>A0A6A2Y214_HIBSY</name>